<keyword evidence="4" id="KW-0799">Topoisomerase</keyword>
<dbReference type="InterPro" id="IPR035447">
    <property type="entry name" value="DNA_topo_I_N_sf"/>
</dbReference>
<evidence type="ECO:0000256" key="3">
    <source>
        <dbReference type="ARBA" id="ARBA00012891"/>
    </source>
</evidence>
<comment type="caution">
    <text evidence="9">The sequence shown here is derived from an EMBL/GenBank/DDBJ whole genome shotgun (WGS) entry which is preliminary data.</text>
</comment>
<dbReference type="GO" id="GO:0006265">
    <property type="term" value="P:DNA topological change"/>
    <property type="evidence" value="ECO:0007669"/>
    <property type="project" value="InterPro"/>
</dbReference>
<dbReference type="EMBL" id="VBPA01000067">
    <property type="protein sequence ID" value="TMQ72310.1"/>
    <property type="molecule type" value="Genomic_DNA"/>
</dbReference>
<evidence type="ECO:0000259" key="8">
    <source>
        <dbReference type="Pfam" id="PF21338"/>
    </source>
</evidence>
<accession>A0A538U8X2</accession>
<dbReference type="InterPro" id="IPR011010">
    <property type="entry name" value="DNA_brk_join_enz"/>
</dbReference>
<reference evidence="9 10" key="1">
    <citation type="journal article" date="2019" name="Nat. Microbiol.">
        <title>Mediterranean grassland soil C-N compound turnover is dependent on rainfall and depth, and is mediated by genomically divergent microorganisms.</title>
        <authorList>
            <person name="Diamond S."/>
            <person name="Andeer P.F."/>
            <person name="Li Z."/>
            <person name="Crits-Christoph A."/>
            <person name="Burstein D."/>
            <person name="Anantharaman K."/>
            <person name="Lane K.R."/>
            <person name="Thomas B.C."/>
            <person name="Pan C."/>
            <person name="Northen T.R."/>
            <person name="Banfield J.F."/>
        </authorList>
    </citation>
    <scope>NUCLEOTIDE SEQUENCE [LARGE SCALE GENOMIC DNA]</scope>
    <source>
        <strain evidence="9">WS_10</strain>
    </source>
</reference>
<dbReference type="GO" id="GO:0003677">
    <property type="term" value="F:DNA binding"/>
    <property type="evidence" value="ECO:0007669"/>
    <property type="project" value="UniProtKB-KW"/>
</dbReference>
<sequence length="261" mass="29607">MASTRTTAESIVPAEALDAARSAGLHYVTDRSPGIRRMKCGRGFRYVTLEGRTLSDKDDLLRIRALAIPPAWTEVWISASARGHIQAIGRDARRRKQYRYHARWREVRDETKFGQLVAFGHALPDIRKRVDRDLAQPGLPREKVLATVVRLLEMTMARIGNPEYARANRSFGLTTLRDRHVNVSGHTLRFRFSGKSGKAHDLKITDRRVAKIVRACQDIPGYELFRYLDEAEQAQDIDSADVNAHLREIAGADFTAKVFRT</sequence>
<dbReference type="InterPro" id="IPR049331">
    <property type="entry name" value="Top1B_N_bact"/>
</dbReference>
<keyword evidence="6 9" id="KW-0413">Isomerase</keyword>
<protein>
    <recommendedName>
        <fullName evidence="3">DNA topoisomerase</fullName>
        <ecNumber evidence="3">5.6.2.1</ecNumber>
    </recommendedName>
</protein>
<organism evidence="9 10">
    <name type="scientific">Eiseniibacteriota bacterium</name>
    <dbReference type="NCBI Taxonomy" id="2212470"/>
    <lineage>
        <taxon>Bacteria</taxon>
        <taxon>Candidatus Eiseniibacteriota</taxon>
    </lineage>
</organism>
<evidence type="ECO:0000256" key="6">
    <source>
        <dbReference type="ARBA" id="ARBA00023235"/>
    </source>
</evidence>
<evidence type="ECO:0000313" key="9">
    <source>
        <dbReference type="EMBL" id="TMQ72310.1"/>
    </source>
</evidence>
<evidence type="ECO:0000313" key="10">
    <source>
        <dbReference type="Proteomes" id="UP000319836"/>
    </source>
</evidence>
<feature type="non-terminal residue" evidence="9">
    <location>
        <position position="261"/>
    </location>
</feature>
<name>A0A538U8X2_UNCEI</name>
<proteinExistence type="inferred from homology"/>
<dbReference type="AlphaFoldDB" id="A0A538U8X2"/>
<dbReference type="InterPro" id="IPR013500">
    <property type="entry name" value="TopoI_cat_euk"/>
</dbReference>
<dbReference type="InterPro" id="IPR014711">
    <property type="entry name" value="TopoI_cat_a-hlx-sub_euk"/>
</dbReference>
<keyword evidence="5" id="KW-0238">DNA-binding</keyword>
<feature type="domain" description="DNA topoisomerase IB N-terminal" evidence="8">
    <location>
        <begin position="43"/>
        <end position="91"/>
    </location>
</feature>
<dbReference type="Pfam" id="PF21338">
    <property type="entry name" value="Top1B_N_bact"/>
    <property type="match status" value="1"/>
</dbReference>
<dbReference type="GO" id="GO:0003917">
    <property type="term" value="F:DNA topoisomerase type I (single strand cut, ATP-independent) activity"/>
    <property type="evidence" value="ECO:0007669"/>
    <property type="project" value="UniProtKB-EC"/>
</dbReference>
<evidence type="ECO:0000256" key="1">
    <source>
        <dbReference type="ARBA" id="ARBA00000213"/>
    </source>
</evidence>
<comment type="catalytic activity">
    <reaction evidence="1">
        <text>ATP-independent breakage of single-stranded DNA, followed by passage and rejoining.</text>
        <dbReference type="EC" id="5.6.2.1"/>
    </reaction>
</comment>
<feature type="domain" description="DNA topoisomerase I catalytic core eukaryotic-type" evidence="7">
    <location>
        <begin position="103"/>
        <end position="261"/>
    </location>
</feature>
<dbReference type="SUPFAM" id="SSF55869">
    <property type="entry name" value="DNA topoisomerase I domain"/>
    <property type="match status" value="1"/>
</dbReference>
<evidence type="ECO:0000256" key="5">
    <source>
        <dbReference type="ARBA" id="ARBA00023125"/>
    </source>
</evidence>
<evidence type="ECO:0000259" key="7">
    <source>
        <dbReference type="Pfam" id="PF01028"/>
    </source>
</evidence>
<dbReference type="Gene3D" id="3.30.66.10">
    <property type="entry name" value="DNA topoisomerase I domain"/>
    <property type="match status" value="1"/>
</dbReference>
<gene>
    <name evidence="9" type="ORF">E6K80_03195</name>
</gene>
<dbReference type="InterPro" id="IPR001631">
    <property type="entry name" value="TopoI"/>
</dbReference>
<dbReference type="EC" id="5.6.2.1" evidence="3"/>
<evidence type="ECO:0000256" key="2">
    <source>
        <dbReference type="ARBA" id="ARBA00006645"/>
    </source>
</evidence>
<dbReference type="Gene3D" id="1.10.132.120">
    <property type="match status" value="1"/>
</dbReference>
<dbReference type="Gene3D" id="3.90.15.10">
    <property type="entry name" value="Topoisomerase I, Chain A, domain 3"/>
    <property type="match status" value="1"/>
</dbReference>
<comment type="similarity">
    <text evidence="2">Belongs to the type IB topoisomerase family.</text>
</comment>
<evidence type="ECO:0000256" key="4">
    <source>
        <dbReference type="ARBA" id="ARBA00023029"/>
    </source>
</evidence>
<dbReference type="Proteomes" id="UP000319836">
    <property type="component" value="Unassembled WGS sequence"/>
</dbReference>
<dbReference type="PRINTS" id="PR00416">
    <property type="entry name" value="EUTPISMRASEI"/>
</dbReference>
<dbReference type="Pfam" id="PF01028">
    <property type="entry name" value="Topoisom_I"/>
    <property type="match status" value="1"/>
</dbReference>
<dbReference type="PROSITE" id="PS52038">
    <property type="entry name" value="TOPO_IB_2"/>
    <property type="match status" value="1"/>
</dbReference>
<dbReference type="SUPFAM" id="SSF56349">
    <property type="entry name" value="DNA breaking-rejoining enzymes"/>
    <property type="match status" value="1"/>
</dbReference>